<dbReference type="RefSeq" id="WP_121901624.1">
    <property type="nucleotide sequence ID" value="NZ_REFW01000002.1"/>
</dbReference>
<dbReference type="InterPro" id="IPR017946">
    <property type="entry name" value="PLC-like_Pdiesterase_TIM-brl"/>
</dbReference>
<comment type="caution">
    <text evidence="2">The sequence shown here is derived from an EMBL/GenBank/DDBJ whole genome shotgun (WGS) entry which is preliminary data.</text>
</comment>
<dbReference type="AlphaFoldDB" id="A0A3M0G5M1"/>
<reference evidence="2 3" key="1">
    <citation type="submission" date="2018-10" db="EMBL/GenBank/DDBJ databases">
        <title>Tessaracoccus antarcticuss sp. nov., isolated from sediment.</title>
        <authorList>
            <person name="Zhou L.Y."/>
            <person name="Du Z.J."/>
        </authorList>
    </citation>
    <scope>NUCLEOTIDE SEQUENCE [LARGE SCALE GENOMIC DNA]</scope>
    <source>
        <strain evidence="2 3">JDX10</strain>
    </source>
</reference>
<dbReference type="Gene3D" id="3.20.20.190">
    <property type="entry name" value="Phosphatidylinositol (PI) phosphodiesterase"/>
    <property type="match status" value="1"/>
</dbReference>
<name>A0A3M0G5M1_9ACTN</name>
<dbReference type="Pfam" id="PF03009">
    <property type="entry name" value="GDPD"/>
    <property type="match status" value="1"/>
</dbReference>
<evidence type="ECO:0000259" key="1">
    <source>
        <dbReference type="PROSITE" id="PS51704"/>
    </source>
</evidence>
<protein>
    <submittedName>
        <fullName evidence="2">Glycerophosphodiester phosphodiesterase</fullName>
    </submittedName>
</protein>
<sequence length="263" mass="28797">MSMQPGGYLAPGFIALAHRGGSLLASNLGIENTLQAFSNAVQLGYRYLETDVHATRDARLVAFHDPDLSRVTDTTGRIADMSFDEVREVRVGGRELIPSLDELLEAFPDARFNIDLKADAAVPLLAEAVTRHAATARVLVGSFSRSRLKRFRKLVPGTATSATTDEVMAMGVGVVRPNRSGQDVAFQVPITHRVGPVTLRLVTPRTIKAVHGAGRRIHVWTIDDAETMHRLIDWGVDGIVTDRPDLLKVVLRTRGMWSTRQGT</sequence>
<dbReference type="SUPFAM" id="SSF51695">
    <property type="entry name" value="PLC-like phosphodiesterases"/>
    <property type="match status" value="1"/>
</dbReference>
<dbReference type="InterPro" id="IPR030395">
    <property type="entry name" value="GP_PDE_dom"/>
</dbReference>
<feature type="domain" description="GP-PDE" evidence="1">
    <location>
        <begin position="13"/>
        <end position="251"/>
    </location>
</feature>
<dbReference type="EMBL" id="REFW01000002">
    <property type="protein sequence ID" value="RMB60144.1"/>
    <property type="molecule type" value="Genomic_DNA"/>
</dbReference>
<gene>
    <name evidence="2" type="ORF">EAX62_10650</name>
</gene>
<keyword evidence="3" id="KW-1185">Reference proteome</keyword>
<dbReference type="PROSITE" id="PS51704">
    <property type="entry name" value="GP_PDE"/>
    <property type="match status" value="1"/>
</dbReference>
<organism evidence="2 3">
    <name type="scientific">Tessaracoccus antarcticus</name>
    <dbReference type="NCBI Taxonomy" id="2479848"/>
    <lineage>
        <taxon>Bacteria</taxon>
        <taxon>Bacillati</taxon>
        <taxon>Actinomycetota</taxon>
        <taxon>Actinomycetes</taxon>
        <taxon>Propionibacteriales</taxon>
        <taxon>Propionibacteriaceae</taxon>
        <taxon>Tessaracoccus</taxon>
    </lineage>
</organism>
<evidence type="ECO:0000313" key="2">
    <source>
        <dbReference type="EMBL" id="RMB60144.1"/>
    </source>
</evidence>
<dbReference type="OrthoDB" id="5241788at2"/>
<dbReference type="Proteomes" id="UP000275256">
    <property type="component" value="Unassembled WGS sequence"/>
</dbReference>
<dbReference type="PANTHER" id="PTHR43805:SF1">
    <property type="entry name" value="GP-PDE DOMAIN-CONTAINING PROTEIN"/>
    <property type="match status" value="1"/>
</dbReference>
<dbReference type="PROSITE" id="PS50007">
    <property type="entry name" value="PIPLC_X_DOMAIN"/>
    <property type="match status" value="1"/>
</dbReference>
<dbReference type="GO" id="GO:0008081">
    <property type="term" value="F:phosphoric diester hydrolase activity"/>
    <property type="evidence" value="ECO:0007669"/>
    <property type="project" value="InterPro"/>
</dbReference>
<accession>A0A3M0G5M1</accession>
<dbReference type="PANTHER" id="PTHR43805">
    <property type="entry name" value="GLYCEROPHOSPHORYL DIESTER PHOSPHODIESTERASE"/>
    <property type="match status" value="1"/>
</dbReference>
<dbReference type="GO" id="GO:0006629">
    <property type="term" value="P:lipid metabolic process"/>
    <property type="evidence" value="ECO:0007669"/>
    <property type="project" value="InterPro"/>
</dbReference>
<evidence type="ECO:0000313" key="3">
    <source>
        <dbReference type="Proteomes" id="UP000275256"/>
    </source>
</evidence>
<dbReference type="CDD" id="cd08561">
    <property type="entry name" value="GDPD_cytoplasmic_ScUgpQ2_like"/>
    <property type="match status" value="1"/>
</dbReference>
<proteinExistence type="predicted"/>